<dbReference type="PROSITE" id="PS51935">
    <property type="entry name" value="NLPC_P60"/>
    <property type="match status" value="1"/>
</dbReference>
<keyword evidence="8" id="KW-1185">Reference proteome</keyword>
<evidence type="ECO:0000256" key="4">
    <source>
        <dbReference type="ARBA" id="ARBA00022807"/>
    </source>
</evidence>
<evidence type="ECO:0000256" key="1">
    <source>
        <dbReference type="ARBA" id="ARBA00007074"/>
    </source>
</evidence>
<dbReference type="InterPro" id="IPR038765">
    <property type="entry name" value="Papain-like_cys_pep_sf"/>
</dbReference>
<evidence type="ECO:0000313" key="8">
    <source>
        <dbReference type="Proteomes" id="UP001597158"/>
    </source>
</evidence>
<keyword evidence="3" id="KW-0378">Hydrolase</keyword>
<gene>
    <name evidence="7" type="ORF">ACFQ4M_14980</name>
</gene>
<dbReference type="Pfam" id="PF00877">
    <property type="entry name" value="NLPC_P60"/>
    <property type="match status" value="1"/>
</dbReference>
<evidence type="ECO:0000256" key="5">
    <source>
        <dbReference type="SAM" id="SignalP"/>
    </source>
</evidence>
<dbReference type="SUPFAM" id="SSF54001">
    <property type="entry name" value="Cysteine proteinases"/>
    <property type="match status" value="1"/>
</dbReference>
<sequence>MQATLSRPASRLRAATLAVMTVVAAALAGCGTSTKPPPAAQAPQRPSVPDARFFTLAGDEQAREMVLFALGLLDTGYQFGGRNPEAGLDCSGMVAYIVENISGHRLPHNAAQIADSTRPIALGQLQPGDLVFFNTMQRRHSHMGVYIGDGRFIHAPSSRGRVRVDRMDNRYFAARVDGARTLVSGPDRLARSDAPACAVTGC</sequence>
<dbReference type="RefSeq" id="WP_277831869.1">
    <property type="nucleotide sequence ID" value="NZ_JARQZE010000004.1"/>
</dbReference>
<proteinExistence type="inferred from homology"/>
<protein>
    <submittedName>
        <fullName evidence="7">C40 family peptidase</fullName>
    </submittedName>
</protein>
<evidence type="ECO:0000256" key="2">
    <source>
        <dbReference type="ARBA" id="ARBA00022670"/>
    </source>
</evidence>
<keyword evidence="2" id="KW-0645">Protease</keyword>
<organism evidence="7 8">
    <name type="scientific">Thauera mechernichensis</name>
    <dbReference type="NCBI Taxonomy" id="82788"/>
    <lineage>
        <taxon>Bacteria</taxon>
        <taxon>Pseudomonadati</taxon>
        <taxon>Pseudomonadota</taxon>
        <taxon>Betaproteobacteria</taxon>
        <taxon>Rhodocyclales</taxon>
        <taxon>Zoogloeaceae</taxon>
        <taxon>Thauera</taxon>
    </lineage>
</organism>
<evidence type="ECO:0000313" key="7">
    <source>
        <dbReference type="EMBL" id="MFD1264881.1"/>
    </source>
</evidence>
<comment type="caution">
    <text evidence="7">The sequence shown here is derived from an EMBL/GenBank/DDBJ whole genome shotgun (WGS) entry which is preliminary data.</text>
</comment>
<dbReference type="PANTHER" id="PTHR47053:SF1">
    <property type="entry name" value="MUREIN DD-ENDOPEPTIDASE MEPH-RELATED"/>
    <property type="match status" value="1"/>
</dbReference>
<keyword evidence="4" id="KW-0788">Thiol protease</keyword>
<dbReference type="EMBL" id="JBHTMC010000026">
    <property type="protein sequence ID" value="MFD1264881.1"/>
    <property type="molecule type" value="Genomic_DNA"/>
</dbReference>
<keyword evidence="5" id="KW-0732">Signal</keyword>
<evidence type="ECO:0000259" key="6">
    <source>
        <dbReference type="PROSITE" id="PS51935"/>
    </source>
</evidence>
<feature type="domain" description="NlpC/P60" evidence="6">
    <location>
        <begin position="59"/>
        <end position="183"/>
    </location>
</feature>
<dbReference type="PANTHER" id="PTHR47053">
    <property type="entry name" value="MUREIN DD-ENDOPEPTIDASE MEPH-RELATED"/>
    <property type="match status" value="1"/>
</dbReference>
<evidence type="ECO:0000256" key="3">
    <source>
        <dbReference type="ARBA" id="ARBA00022801"/>
    </source>
</evidence>
<dbReference type="InterPro" id="IPR000064">
    <property type="entry name" value="NLP_P60_dom"/>
</dbReference>
<dbReference type="InterPro" id="IPR051202">
    <property type="entry name" value="Peptidase_C40"/>
</dbReference>
<dbReference type="Gene3D" id="3.90.1720.10">
    <property type="entry name" value="endopeptidase domain like (from Nostoc punctiforme)"/>
    <property type="match status" value="1"/>
</dbReference>
<dbReference type="Proteomes" id="UP001597158">
    <property type="component" value="Unassembled WGS sequence"/>
</dbReference>
<accession>A0ABW3WFT8</accession>
<reference evidence="8" key="1">
    <citation type="journal article" date="2019" name="Int. J. Syst. Evol. Microbiol.">
        <title>The Global Catalogue of Microorganisms (GCM) 10K type strain sequencing project: providing services to taxonomists for standard genome sequencing and annotation.</title>
        <authorList>
            <consortium name="The Broad Institute Genomics Platform"/>
            <consortium name="The Broad Institute Genome Sequencing Center for Infectious Disease"/>
            <person name="Wu L."/>
            <person name="Ma J."/>
        </authorList>
    </citation>
    <scope>NUCLEOTIDE SEQUENCE [LARGE SCALE GENOMIC DNA]</scope>
    <source>
        <strain evidence="8">CCUG 48884</strain>
    </source>
</reference>
<comment type="similarity">
    <text evidence="1">Belongs to the peptidase C40 family.</text>
</comment>
<feature type="signal peptide" evidence="5">
    <location>
        <begin position="1"/>
        <end position="28"/>
    </location>
</feature>
<feature type="chain" id="PRO_5047108689" evidence="5">
    <location>
        <begin position="29"/>
        <end position="202"/>
    </location>
</feature>
<dbReference type="PROSITE" id="PS51257">
    <property type="entry name" value="PROKAR_LIPOPROTEIN"/>
    <property type="match status" value="1"/>
</dbReference>
<name>A0ABW3WFT8_9RHOO</name>